<dbReference type="PANTHER" id="PTHR42924:SF3">
    <property type="entry name" value="POLYMERASE_HISTIDINOL PHOSPHATASE N-TERMINAL DOMAIN-CONTAINING PROTEIN"/>
    <property type="match status" value="1"/>
</dbReference>
<dbReference type="PANTHER" id="PTHR42924">
    <property type="entry name" value="EXONUCLEASE"/>
    <property type="match status" value="1"/>
</dbReference>
<dbReference type="GO" id="GO:0035312">
    <property type="term" value="F:5'-3' DNA exonuclease activity"/>
    <property type="evidence" value="ECO:0007669"/>
    <property type="project" value="TreeGrafter"/>
</dbReference>
<dbReference type="RefSeq" id="WP_211467561.1">
    <property type="nucleotide sequence ID" value="NZ_JAGSXH010000031.1"/>
</dbReference>
<dbReference type="InterPro" id="IPR004013">
    <property type="entry name" value="PHP_dom"/>
</dbReference>
<evidence type="ECO:0000259" key="1">
    <source>
        <dbReference type="SMART" id="SM00481"/>
    </source>
</evidence>
<name>A0A8J7WQH2_9ACTN</name>
<accession>A0A8J7WQH2</accession>
<dbReference type="Pfam" id="PF02811">
    <property type="entry name" value="PHP"/>
    <property type="match status" value="1"/>
</dbReference>
<evidence type="ECO:0000313" key="3">
    <source>
        <dbReference type="Proteomes" id="UP000677913"/>
    </source>
</evidence>
<feature type="domain" description="Polymerase/histidinol phosphatase N-terminal" evidence="1">
    <location>
        <begin position="3"/>
        <end position="68"/>
    </location>
</feature>
<dbReference type="AlphaFoldDB" id="A0A8J7WQH2"/>
<dbReference type="SUPFAM" id="SSF89550">
    <property type="entry name" value="PHP domain-like"/>
    <property type="match status" value="1"/>
</dbReference>
<dbReference type="Gene3D" id="3.20.20.140">
    <property type="entry name" value="Metal-dependent hydrolases"/>
    <property type="match status" value="1"/>
</dbReference>
<dbReference type="GO" id="GO:0004534">
    <property type="term" value="F:5'-3' RNA exonuclease activity"/>
    <property type="evidence" value="ECO:0007669"/>
    <property type="project" value="TreeGrafter"/>
</dbReference>
<dbReference type="InterPro" id="IPR003141">
    <property type="entry name" value="Pol/His_phosphatase_N"/>
</dbReference>
<protein>
    <submittedName>
        <fullName evidence="2">PHP domain-containing protein</fullName>
    </submittedName>
</protein>
<keyword evidence="3" id="KW-1185">Reference proteome</keyword>
<sequence>MRIDLHTHSSCSDGTDTPTQLVEAAKAAGLDVIALTDHDTTAGWDEAAAAGERLGVTVVPGAELSCRLNGIQIHLLGYGFDRAEPEFARERNLLRDDRERRAELIVRRCRELGAPITWQRVRQIAGSASIGRPHVASALVEAGIVASVDEAFSSDWLADGGRAYVAKYALDPYRALDLLRASGGIAVFAHPAAGRRGRIVTDEQVADLAGAGLRGIEVDHVDHDAAARERIRGLAADLGLVPTGSSDYHGLRKTVRIGQNTTAAEAYEELFDHTPWSRPGARSDA</sequence>
<dbReference type="Gene3D" id="1.10.150.650">
    <property type="match status" value="1"/>
</dbReference>
<proteinExistence type="predicted"/>
<dbReference type="CDD" id="cd07438">
    <property type="entry name" value="PHP_HisPPase_AMP"/>
    <property type="match status" value="1"/>
</dbReference>
<evidence type="ECO:0000313" key="2">
    <source>
        <dbReference type="EMBL" id="MBS2963660.1"/>
    </source>
</evidence>
<comment type="caution">
    <text evidence="2">The sequence shown here is derived from an EMBL/GenBank/DDBJ whole genome shotgun (WGS) entry which is preliminary data.</text>
</comment>
<organism evidence="2 3">
    <name type="scientific">Actinocrinis puniceicyclus</name>
    <dbReference type="NCBI Taxonomy" id="977794"/>
    <lineage>
        <taxon>Bacteria</taxon>
        <taxon>Bacillati</taxon>
        <taxon>Actinomycetota</taxon>
        <taxon>Actinomycetes</taxon>
        <taxon>Catenulisporales</taxon>
        <taxon>Actinospicaceae</taxon>
        <taxon>Actinocrinis</taxon>
    </lineage>
</organism>
<dbReference type="InterPro" id="IPR052018">
    <property type="entry name" value="PHP_domain"/>
</dbReference>
<reference evidence="2" key="1">
    <citation type="submission" date="2021-04" db="EMBL/GenBank/DDBJ databases">
        <title>Genome based classification of Actinospica acidithermotolerans sp. nov., an actinobacterium isolated from an Indonesian hot spring.</title>
        <authorList>
            <person name="Kusuma A.B."/>
            <person name="Putra K.E."/>
            <person name="Nafisah S."/>
            <person name="Loh J."/>
            <person name="Nouioui I."/>
            <person name="Goodfellow M."/>
        </authorList>
    </citation>
    <scope>NUCLEOTIDE SEQUENCE</scope>
    <source>
        <strain evidence="2">DSM 45618</strain>
    </source>
</reference>
<dbReference type="Proteomes" id="UP000677913">
    <property type="component" value="Unassembled WGS sequence"/>
</dbReference>
<gene>
    <name evidence="2" type="ORF">KGA66_11415</name>
</gene>
<dbReference type="InterPro" id="IPR016195">
    <property type="entry name" value="Pol/histidinol_Pase-like"/>
</dbReference>
<dbReference type="SMART" id="SM00481">
    <property type="entry name" value="POLIIIAc"/>
    <property type="match status" value="1"/>
</dbReference>
<dbReference type="EMBL" id="JAGSXH010000031">
    <property type="protein sequence ID" value="MBS2963660.1"/>
    <property type="molecule type" value="Genomic_DNA"/>
</dbReference>